<dbReference type="InterPro" id="IPR032867">
    <property type="entry name" value="DYW_dom"/>
</dbReference>
<dbReference type="Pfam" id="PF13041">
    <property type="entry name" value="PPR_2"/>
    <property type="match status" value="1"/>
</dbReference>
<dbReference type="PANTHER" id="PTHR47926">
    <property type="entry name" value="PENTATRICOPEPTIDE REPEAT-CONTAINING PROTEIN"/>
    <property type="match status" value="1"/>
</dbReference>
<dbReference type="PROSITE" id="PS51375">
    <property type="entry name" value="PPR"/>
    <property type="match status" value="7"/>
</dbReference>
<dbReference type="GO" id="GO:0003723">
    <property type="term" value="F:RNA binding"/>
    <property type="evidence" value="ECO:0007669"/>
    <property type="project" value="InterPro"/>
</dbReference>
<dbReference type="Pfam" id="PF14432">
    <property type="entry name" value="DYW_deaminase"/>
    <property type="match status" value="1"/>
</dbReference>
<name>A0A7I8LFI8_SPIIN</name>
<dbReference type="Pfam" id="PF20431">
    <property type="entry name" value="E_motif"/>
    <property type="match status" value="1"/>
</dbReference>
<dbReference type="InterPro" id="IPR002885">
    <property type="entry name" value="PPR_rpt"/>
</dbReference>
<feature type="repeat" description="PPR" evidence="2">
    <location>
        <begin position="362"/>
        <end position="396"/>
    </location>
</feature>
<dbReference type="GO" id="GO:0008270">
    <property type="term" value="F:zinc ion binding"/>
    <property type="evidence" value="ECO:0007669"/>
    <property type="project" value="InterPro"/>
</dbReference>
<dbReference type="Gene3D" id="1.25.40.10">
    <property type="entry name" value="Tetratricopeptide repeat domain"/>
    <property type="match status" value="7"/>
</dbReference>
<evidence type="ECO:0000313" key="5">
    <source>
        <dbReference type="EMBL" id="CAA7408446.1"/>
    </source>
</evidence>
<dbReference type="InterPro" id="IPR046960">
    <property type="entry name" value="PPR_At4g14850-like_plant"/>
</dbReference>
<feature type="repeat" description="PPR" evidence="2">
    <location>
        <begin position="494"/>
        <end position="528"/>
    </location>
</feature>
<feature type="repeat" description="PPR" evidence="2">
    <location>
        <begin position="114"/>
        <end position="144"/>
    </location>
</feature>
<dbReference type="PANTHER" id="PTHR47926:SF433">
    <property type="entry name" value="PENTATRICOPEPTIDE REPEAT-CONTAINING PROTEIN"/>
    <property type="match status" value="1"/>
</dbReference>
<feature type="repeat" description="PPR" evidence="2">
    <location>
        <begin position="145"/>
        <end position="179"/>
    </location>
</feature>
<dbReference type="OrthoDB" id="185373at2759"/>
<proteinExistence type="predicted"/>
<feature type="repeat" description="PPR" evidence="2">
    <location>
        <begin position="207"/>
        <end position="237"/>
    </location>
</feature>
<sequence>MRRVTSFRVFSPTPSGDGRVIPRWLRLRCFSAAAAVPLPEVPESLGSLATEEPEKKKEKKKRRRRLTKGSTSSSASGYSETAEIVRWNKVITGHMRWGRCEEASQAFDAMPRRTTVSWNAMLSGYITNDRFELALHVFRRMPHRDLVSWNTMISGFVRNGDLSSARRLFDEMPDRDIVSWNAMISAYAQYGQVDAAREMFDRAPVKNAITWNGLLAAYVQNGRLEAARKLFDSSPEWETVSWNAMLAGYVHRRRLEEARELFDRMPRRDVVSWNTMVSGYAQAGELGVARLLFDRAPTKDVFTWTAMLSGYAQNGMLEEARRVFDKMPEKNEVSWNAMIAGYVQHCRMEQAMELFGVMPCRNISSWNTMITGYAQNGELSHARKLFDEMPRRDSISWAAMIAGHSQSGLSEEALGLFIEMGRLGERLNRSAYTCALSTCADISALECGRQVHGRLVKAGYAAGCFVGNALLAMYCKCGSIDEAYDAFMEMPAKDVVTWNTMIAGFARHGFGREALEVFDWMLDLHTRPDDVTLVGVLSACGHAGLVEKGIGCFYAMERDFGITPKPQHYTCMIDLLGRAGRLGEAQVLMQSMPFEPDATMWGALLGASRIHGDTELGESAARRIFEMEPENSGMYVLLSNLYAAAGKWADVGRMRVMMRDKGVRKVPGFSWIEVQNVVHTFSVGDAAHPQKEEIYAFLEDLDRRLKKAGHVSVTKTVLHDVEEEEKEQMLKYHSERLAVAFGILRVPRGRPIRVIKNLRVCEDCHSAIKYISAMEGRLIILRDSNRFHHFSGGSCSCGDYW</sequence>
<gene>
    <name evidence="5" type="ORF">SI8410_15019124</name>
</gene>
<dbReference type="GO" id="GO:0048731">
    <property type="term" value="P:system development"/>
    <property type="evidence" value="ECO:0007669"/>
    <property type="project" value="UniProtKB-ARBA"/>
</dbReference>
<dbReference type="InterPro" id="IPR046848">
    <property type="entry name" value="E_motif"/>
</dbReference>
<feature type="compositionally biased region" description="Basic residues" evidence="3">
    <location>
        <begin position="57"/>
        <end position="67"/>
    </location>
</feature>
<dbReference type="InterPro" id="IPR046849">
    <property type="entry name" value="E2_motif"/>
</dbReference>
<evidence type="ECO:0000256" key="3">
    <source>
        <dbReference type="SAM" id="MobiDB-lite"/>
    </source>
</evidence>
<dbReference type="NCBIfam" id="TIGR00756">
    <property type="entry name" value="PPR"/>
    <property type="match status" value="11"/>
</dbReference>
<dbReference type="Pfam" id="PF20430">
    <property type="entry name" value="Eplus_motif"/>
    <property type="match status" value="1"/>
</dbReference>
<dbReference type="Proteomes" id="UP000663760">
    <property type="component" value="Chromosome 15"/>
</dbReference>
<feature type="domain" description="DYW" evidence="4">
    <location>
        <begin position="709"/>
        <end position="801"/>
    </location>
</feature>
<keyword evidence="6" id="KW-1185">Reference proteome</keyword>
<evidence type="ECO:0000256" key="2">
    <source>
        <dbReference type="PROSITE-ProRule" id="PRU00708"/>
    </source>
</evidence>
<feature type="repeat" description="PPR" evidence="2">
    <location>
        <begin position="300"/>
        <end position="334"/>
    </location>
</feature>
<keyword evidence="1" id="KW-0677">Repeat</keyword>
<dbReference type="FunFam" id="1.25.40.10:FF:000031">
    <property type="entry name" value="Pentatricopeptide repeat-containing protein mitochondrial"/>
    <property type="match status" value="1"/>
</dbReference>
<dbReference type="SUPFAM" id="SSF48452">
    <property type="entry name" value="TPR-like"/>
    <property type="match status" value="2"/>
</dbReference>
<dbReference type="AlphaFoldDB" id="A0A7I8LFI8"/>
<dbReference type="FunFam" id="1.25.40.10:FF:000125">
    <property type="entry name" value="Pentatricopeptide repeat-containing protein"/>
    <property type="match status" value="3"/>
</dbReference>
<accession>A0A7I8LFI8</accession>
<feature type="repeat" description="PPR" evidence="2">
    <location>
        <begin position="238"/>
        <end position="272"/>
    </location>
</feature>
<dbReference type="GO" id="GO:0009451">
    <property type="term" value="P:RNA modification"/>
    <property type="evidence" value="ECO:0007669"/>
    <property type="project" value="InterPro"/>
</dbReference>
<dbReference type="FunFam" id="1.25.40.10:FF:000316">
    <property type="entry name" value="Pentatricopeptide repeat-containing protein"/>
    <property type="match status" value="1"/>
</dbReference>
<dbReference type="EMBL" id="LR746278">
    <property type="protein sequence ID" value="CAA7408446.1"/>
    <property type="molecule type" value="Genomic_DNA"/>
</dbReference>
<feature type="region of interest" description="Disordered" evidence="3">
    <location>
        <begin position="47"/>
        <end position="76"/>
    </location>
</feature>
<evidence type="ECO:0000313" key="6">
    <source>
        <dbReference type="Proteomes" id="UP000663760"/>
    </source>
</evidence>
<organism evidence="5 6">
    <name type="scientific">Spirodela intermedia</name>
    <name type="common">Intermediate duckweed</name>
    <dbReference type="NCBI Taxonomy" id="51605"/>
    <lineage>
        <taxon>Eukaryota</taxon>
        <taxon>Viridiplantae</taxon>
        <taxon>Streptophyta</taxon>
        <taxon>Embryophyta</taxon>
        <taxon>Tracheophyta</taxon>
        <taxon>Spermatophyta</taxon>
        <taxon>Magnoliopsida</taxon>
        <taxon>Liliopsida</taxon>
        <taxon>Araceae</taxon>
        <taxon>Lemnoideae</taxon>
        <taxon>Spirodela</taxon>
    </lineage>
</organism>
<evidence type="ECO:0000259" key="4">
    <source>
        <dbReference type="Pfam" id="PF14432"/>
    </source>
</evidence>
<reference evidence="5" key="1">
    <citation type="submission" date="2020-02" db="EMBL/GenBank/DDBJ databases">
        <authorList>
            <person name="Scholz U."/>
            <person name="Mascher M."/>
            <person name="Fiebig A."/>
        </authorList>
    </citation>
    <scope>NUCLEOTIDE SEQUENCE</scope>
</reference>
<dbReference type="Pfam" id="PF01535">
    <property type="entry name" value="PPR"/>
    <property type="match status" value="12"/>
</dbReference>
<dbReference type="InterPro" id="IPR011990">
    <property type="entry name" value="TPR-like_helical_dom_sf"/>
</dbReference>
<evidence type="ECO:0000256" key="1">
    <source>
        <dbReference type="ARBA" id="ARBA00022737"/>
    </source>
</evidence>
<dbReference type="FunFam" id="1.25.40.10:FF:000779">
    <property type="entry name" value="Pentatricopeptide repeat-containing protein"/>
    <property type="match status" value="1"/>
</dbReference>
<protein>
    <recommendedName>
        <fullName evidence="4">DYW domain-containing protein</fullName>
    </recommendedName>
</protein>